<comment type="caution">
    <text evidence="2">The sequence shown here is derived from an EMBL/GenBank/DDBJ whole genome shotgun (WGS) entry which is preliminary data.</text>
</comment>
<dbReference type="SUPFAM" id="SSF52047">
    <property type="entry name" value="RNI-like"/>
    <property type="match status" value="1"/>
</dbReference>
<dbReference type="EMBL" id="JAUUTY010000003">
    <property type="protein sequence ID" value="KAK1665652.1"/>
    <property type="molecule type" value="Genomic_DNA"/>
</dbReference>
<protein>
    <recommendedName>
        <fullName evidence="1">F-box domain-containing protein</fullName>
    </recommendedName>
</protein>
<accession>A0AAD8SX29</accession>
<evidence type="ECO:0000313" key="3">
    <source>
        <dbReference type="Proteomes" id="UP001231189"/>
    </source>
</evidence>
<dbReference type="Pfam" id="PF24758">
    <property type="entry name" value="LRR_At5g56370"/>
    <property type="match status" value="1"/>
</dbReference>
<dbReference type="PANTHER" id="PTHR32141">
    <property type="match status" value="1"/>
</dbReference>
<dbReference type="Gene3D" id="1.20.1280.50">
    <property type="match status" value="1"/>
</dbReference>
<proteinExistence type="predicted"/>
<evidence type="ECO:0000259" key="1">
    <source>
        <dbReference type="SMART" id="SM00256"/>
    </source>
</evidence>
<dbReference type="PANTHER" id="PTHR32141:SF162">
    <property type="entry name" value="F-BOX DOMAIN-CONTAINING PROTEIN"/>
    <property type="match status" value="1"/>
</dbReference>
<evidence type="ECO:0000313" key="2">
    <source>
        <dbReference type="EMBL" id="KAK1665652.1"/>
    </source>
</evidence>
<dbReference type="AlphaFoldDB" id="A0AAD8SX29"/>
<reference evidence="2" key="1">
    <citation type="submission" date="2023-07" db="EMBL/GenBank/DDBJ databases">
        <title>A chromosome-level genome assembly of Lolium multiflorum.</title>
        <authorList>
            <person name="Chen Y."/>
            <person name="Copetti D."/>
            <person name="Kolliker R."/>
            <person name="Studer B."/>
        </authorList>
    </citation>
    <scope>NUCLEOTIDE SEQUENCE</scope>
    <source>
        <strain evidence="2">02402/16</strain>
        <tissue evidence="2">Leaf</tissue>
    </source>
</reference>
<dbReference type="InterPro" id="IPR055411">
    <property type="entry name" value="LRR_FXL15/At3g58940/PEG3-like"/>
</dbReference>
<keyword evidence="3" id="KW-1185">Reference proteome</keyword>
<dbReference type="Proteomes" id="UP001231189">
    <property type="component" value="Unassembled WGS sequence"/>
</dbReference>
<dbReference type="InterPro" id="IPR036047">
    <property type="entry name" value="F-box-like_dom_sf"/>
</dbReference>
<sequence>MDSRYIFETVECCLPEPPIPAGPCYRYRSRGYNHRTLSSTFPSDGGEDHISALPDDLRLNILSRLPLADAGRTSVVSKCWRGLWKRNPLIFRGDQLTTDASYWDDAPLVEEISKFLESYEGAFGWLHLCFDYVKHEGALTNWLRLFATKDLKTLILVHERQYPLVIPRLPVSVLSCSTLRRLYLGLWKFPDTTGLARSPGVFPFLEELGICHIIMQDHDFEYLIACSPQLKTLNFIQSYKSPSRVHISSPALSRIVLWLSTVEELALVTPTRLQRLILEPCGKRPTNNTSVVIGNAPQLEVIGYLQTASHVLTIGDTIVTAGLKYMRPEATVPSVKVLALKVCFGVDKEVKMLLSFLRCFPCVETLHIRMMPPSSEDNEANGELSNVFWQTVAGVECIESHLTKVVLDQTTMVGNEFGFIKMLFEKAEMLQEMVLVLPWKFRWCKQQEVIDKVAEQRANAMFAKFELRLLVPLGPESSWSYASAVSASDPFPSVGRTILWSPGALGRNLRWIRD</sequence>
<dbReference type="SMART" id="SM00256">
    <property type="entry name" value="FBOX"/>
    <property type="match status" value="1"/>
</dbReference>
<dbReference type="CDD" id="cd22160">
    <property type="entry name" value="F-box_AtFBL13-like"/>
    <property type="match status" value="1"/>
</dbReference>
<dbReference type="InterPro" id="IPR055302">
    <property type="entry name" value="F-box_dom-containing"/>
</dbReference>
<name>A0AAD8SX29_LOLMU</name>
<dbReference type="InterPro" id="IPR053781">
    <property type="entry name" value="F-box_AtFBL13-like"/>
</dbReference>
<dbReference type="InterPro" id="IPR032675">
    <property type="entry name" value="LRR_dom_sf"/>
</dbReference>
<dbReference type="Pfam" id="PF00646">
    <property type="entry name" value="F-box"/>
    <property type="match status" value="1"/>
</dbReference>
<organism evidence="2 3">
    <name type="scientific">Lolium multiflorum</name>
    <name type="common">Italian ryegrass</name>
    <name type="synonym">Lolium perenne subsp. multiflorum</name>
    <dbReference type="NCBI Taxonomy" id="4521"/>
    <lineage>
        <taxon>Eukaryota</taxon>
        <taxon>Viridiplantae</taxon>
        <taxon>Streptophyta</taxon>
        <taxon>Embryophyta</taxon>
        <taxon>Tracheophyta</taxon>
        <taxon>Spermatophyta</taxon>
        <taxon>Magnoliopsida</taxon>
        <taxon>Liliopsida</taxon>
        <taxon>Poales</taxon>
        <taxon>Poaceae</taxon>
        <taxon>BOP clade</taxon>
        <taxon>Pooideae</taxon>
        <taxon>Poodae</taxon>
        <taxon>Poeae</taxon>
        <taxon>Poeae Chloroplast Group 2 (Poeae type)</taxon>
        <taxon>Loliodinae</taxon>
        <taxon>Loliinae</taxon>
        <taxon>Lolium</taxon>
    </lineage>
</organism>
<dbReference type="SUPFAM" id="SSF81383">
    <property type="entry name" value="F-box domain"/>
    <property type="match status" value="1"/>
</dbReference>
<dbReference type="InterPro" id="IPR001810">
    <property type="entry name" value="F-box_dom"/>
</dbReference>
<feature type="domain" description="F-box" evidence="1">
    <location>
        <begin position="53"/>
        <end position="92"/>
    </location>
</feature>
<dbReference type="Gene3D" id="3.80.10.10">
    <property type="entry name" value="Ribonuclease Inhibitor"/>
    <property type="match status" value="1"/>
</dbReference>
<gene>
    <name evidence="2" type="ORF">QYE76_053811</name>
</gene>